<organism evidence="1 2">
    <name type="scientific">Halomicronema hongdechloris C2206</name>
    <dbReference type="NCBI Taxonomy" id="1641165"/>
    <lineage>
        <taxon>Bacteria</taxon>
        <taxon>Bacillati</taxon>
        <taxon>Cyanobacteriota</taxon>
        <taxon>Cyanophyceae</taxon>
        <taxon>Nodosilineales</taxon>
        <taxon>Nodosilineaceae</taxon>
        <taxon>Halomicronema</taxon>
    </lineage>
</organism>
<name>A0A1Z3HTM4_9CYAN</name>
<gene>
    <name evidence="1" type="ORF">XM38_046400</name>
</gene>
<evidence type="ECO:0000313" key="2">
    <source>
        <dbReference type="Proteomes" id="UP000191901"/>
    </source>
</evidence>
<dbReference type="EMBL" id="CP021983">
    <property type="protein sequence ID" value="ASC73668.1"/>
    <property type="molecule type" value="Genomic_DNA"/>
</dbReference>
<protein>
    <submittedName>
        <fullName evidence="1">Uncharacterized protein</fullName>
    </submittedName>
</protein>
<dbReference type="AlphaFoldDB" id="A0A1Z3HTM4"/>
<dbReference type="RefSeq" id="WP_225889385.1">
    <property type="nucleotide sequence ID" value="NZ_CP021983.2"/>
</dbReference>
<evidence type="ECO:0000313" key="1">
    <source>
        <dbReference type="EMBL" id="ASC73668.1"/>
    </source>
</evidence>
<accession>A0A1Z3HTM4</accession>
<keyword evidence="2" id="KW-1185">Reference proteome</keyword>
<proteinExistence type="predicted"/>
<sequence length="126" mass="14141">MIGDSQVLAPQRKRVDGAIVNKRFTQSIRDNGGAGDVFQRSVVEETRELFDCTVNELYRETGGKKGRRETLPQAAQEAYMVNESLAANELERQIGTIGGDSQDEVNDQIVGSVRQTSKNTRRWLPW</sequence>
<dbReference type="Proteomes" id="UP000191901">
    <property type="component" value="Chromosome"/>
</dbReference>
<dbReference type="KEGG" id="hhg:XM38_046400"/>
<reference evidence="1 2" key="1">
    <citation type="journal article" date="2016" name="Biochim. Biophys. Acta">
        <title>Characterization of red-shifted phycobilisomes isolated from the chlorophyll f-containing cyanobacterium Halomicronema hongdechloris.</title>
        <authorList>
            <person name="Li Y."/>
            <person name="Lin Y."/>
            <person name="Garvey C.J."/>
            <person name="Birch D."/>
            <person name="Corkery R.W."/>
            <person name="Loughlin P.C."/>
            <person name="Scheer H."/>
            <person name="Willows R.D."/>
            <person name="Chen M."/>
        </authorList>
    </citation>
    <scope>NUCLEOTIDE SEQUENCE [LARGE SCALE GENOMIC DNA]</scope>
    <source>
        <strain evidence="1 2">C2206</strain>
    </source>
</reference>